<keyword evidence="5 11" id="KW-0547">Nucleotide-binding</keyword>
<dbReference type="GO" id="GO:0046872">
    <property type="term" value="F:metal ion binding"/>
    <property type="evidence" value="ECO:0007669"/>
    <property type="project" value="UniProtKB-KW"/>
</dbReference>
<dbReference type="InterPro" id="IPR001267">
    <property type="entry name" value="Thymidine_kinase"/>
</dbReference>
<name>A0A9X6RKF7_HYPEX</name>
<comment type="similarity">
    <text evidence="1 12">Belongs to the thymidine kinase family.</text>
</comment>
<dbReference type="OrthoDB" id="439028at2759"/>
<dbReference type="Proteomes" id="UP000192578">
    <property type="component" value="Unassembled WGS sequence"/>
</dbReference>
<dbReference type="SUPFAM" id="SSF52540">
    <property type="entry name" value="P-loop containing nucleoside triphosphate hydrolases"/>
    <property type="match status" value="1"/>
</dbReference>
<evidence type="ECO:0000256" key="1">
    <source>
        <dbReference type="ARBA" id="ARBA00007587"/>
    </source>
</evidence>
<dbReference type="GO" id="GO:0071897">
    <property type="term" value="P:DNA biosynthetic process"/>
    <property type="evidence" value="ECO:0007669"/>
    <property type="project" value="UniProtKB-KW"/>
</dbReference>
<dbReference type="PANTHER" id="PTHR11441">
    <property type="entry name" value="THYMIDINE KINASE"/>
    <property type="match status" value="1"/>
</dbReference>
<dbReference type="InterPro" id="IPR027417">
    <property type="entry name" value="P-loop_NTPase"/>
</dbReference>
<keyword evidence="3 11" id="KW-0808">Transferase</keyword>
<evidence type="ECO:0000256" key="10">
    <source>
        <dbReference type="ARBA" id="ARBA00048113"/>
    </source>
</evidence>
<dbReference type="EC" id="2.7.1.21" evidence="11"/>
<comment type="caution">
    <text evidence="14">The sequence shown here is derived from an EMBL/GenBank/DDBJ whole genome shotgun (WGS) entry which is preliminary data.</text>
</comment>
<dbReference type="Pfam" id="PF00265">
    <property type="entry name" value="TK"/>
    <property type="match status" value="1"/>
</dbReference>
<dbReference type="FunFam" id="3.40.50.300:FF:001270">
    <property type="entry name" value="Thymidine kinase"/>
    <property type="match status" value="1"/>
</dbReference>
<accession>A0A9X6RKF7</accession>
<evidence type="ECO:0000256" key="7">
    <source>
        <dbReference type="ARBA" id="ARBA00022833"/>
    </source>
</evidence>
<evidence type="ECO:0000256" key="4">
    <source>
        <dbReference type="ARBA" id="ARBA00022723"/>
    </source>
</evidence>
<dbReference type="GO" id="GO:0042802">
    <property type="term" value="F:identical protein binding"/>
    <property type="evidence" value="ECO:0007669"/>
    <property type="project" value="UniProtKB-ARBA"/>
</dbReference>
<keyword evidence="2 11" id="KW-0237">DNA synthesis</keyword>
<keyword evidence="4" id="KW-0479">Metal-binding</keyword>
<keyword evidence="7" id="KW-0862">Zinc</keyword>
<evidence type="ECO:0000256" key="3">
    <source>
        <dbReference type="ARBA" id="ARBA00022679"/>
    </source>
</evidence>
<dbReference type="InterPro" id="IPR020633">
    <property type="entry name" value="Thymidine_kinase_CS"/>
</dbReference>
<evidence type="ECO:0000256" key="12">
    <source>
        <dbReference type="RuleBase" id="RU004165"/>
    </source>
</evidence>
<sequence length="242" mass="27204">MSSLPGTKGIAAHRVHPKGQIQLIFGPMFSGKTTELLRRINRFKIAKYNVLLIKYAKDCRYDDECVSTHDRQTVQAKKAVTLKESLEECMDYDVIGVDEGQFFPDILEFAETLANKGKTVIVAALDGTYQREEFGSIVKLVPRAESIIKLSAVCIVCSEDAAYTRRLDITTTTVELIGGSEKYMAVCRECYHKDLPAELHDLTATAVKTMCSPHKPLKTEREEEENQEPVTTRPLVKPMRAF</sequence>
<organism evidence="14 15">
    <name type="scientific">Hypsibius exemplaris</name>
    <name type="common">Freshwater tardigrade</name>
    <dbReference type="NCBI Taxonomy" id="2072580"/>
    <lineage>
        <taxon>Eukaryota</taxon>
        <taxon>Metazoa</taxon>
        <taxon>Ecdysozoa</taxon>
        <taxon>Tardigrada</taxon>
        <taxon>Eutardigrada</taxon>
        <taxon>Parachela</taxon>
        <taxon>Hypsibioidea</taxon>
        <taxon>Hypsibiidae</taxon>
        <taxon>Hypsibius</taxon>
    </lineage>
</organism>
<dbReference type="Gene3D" id="3.40.50.300">
    <property type="entry name" value="P-loop containing nucleotide triphosphate hydrolases"/>
    <property type="match status" value="1"/>
</dbReference>
<comment type="subunit">
    <text evidence="9">Homotetramer. Tetramerization from dimerization is induced by ATP and increases catalytic efficiency due to a high affinity for thymidine. Tetramerization is inhibited by phosphorylation at Ser-13. Interacts (via the KEN box) with FZR1.</text>
</comment>
<evidence type="ECO:0000256" key="11">
    <source>
        <dbReference type="RuleBase" id="RU000544"/>
    </source>
</evidence>
<dbReference type="EMBL" id="MTYJ01000199">
    <property type="protein sequence ID" value="OWA50661.1"/>
    <property type="molecule type" value="Genomic_DNA"/>
</dbReference>
<keyword evidence="15" id="KW-1185">Reference proteome</keyword>
<gene>
    <name evidence="14" type="ORF">BV898_15171</name>
</gene>
<evidence type="ECO:0000256" key="9">
    <source>
        <dbReference type="ARBA" id="ARBA00046642"/>
    </source>
</evidence>
<protein>
    <recommendedName>
        <fullName evidence="11">Thymidine kinase</fullName>
        <ecNumber evidence="11">2.7.1.21</ecNumber>
    </recommendedName>
</protein>
<evidence type="ECO:0000256" key="8">
    <source>
        <dbReference type="ARBA" id="ARBA00022840"/>
    </source>
</evidence>
<dbReference type="GO" id="GO:0005524">
    <property type="term" value="F:ATP binding"/>
    <property type="evidence" value="ECO:0007669"/>
    <property type="project" value="UniProtKB-KW"/>
</dbReference>
<dbReference type="PROSITE" id="PS00603">
    <property type="entry name" value="TK_CELLULAR_TYPE"/>
    <property type="match status" value="1"/>
</dbReference>
<dbReference type="AlphaFoldDB" id="A0A9X6RKF7"/>
<evidence type="ECO:0000256" key="2">
    <source>
        <dbReference type="ARBA" id="ARBA00022634"/>
    </source>
</evidence>
<keyword evidence="8 11" id="KW-0067">ATP-binding</keyword>
<dbReference type="GO" id="GO:0004797">
    <property type="term" value="F:thymidine kinase activity"/>
    <property type="evidence" value="ECO:0007669"/>
    <property type="project" value="UniProtKB-EC"/>
</dbReference>
<dbReference type="PANTHER" id="PTHR11441:SF0">
    <property type="entry name" value="THYMIDINE KINASE, CYTOSOLIC"/>
    <property type="match status" value="1"/>
</dbReference>
<evidence type="ECO:0000313" key="15">
    <source>
        <dbReference type="Proteomes" id="UP000192578"/>
    </source>
</evidence>
<comment type="catalytic activity">
    <reaction evidence="10">
        <text>thymidine + ATP = dTMP + ADP + H(+)</text>
        <dbReference type="Rhea" id="RHEA:19129"/>
        <dbReference type="ChEBI" id="CHEBI:15378"/>
        <dbReference type="ChEBI" id="CHEBI:17748"/>
        <dbReference type="ChEBI" id="CHEBI:30616"/>
        <dbReference type="ChEBI" id="CHEBI:63528"/>
        <dbReference type="ChEBI" id="CHEBI:456216"/>
        <dbReference type="EC" id="2.7.1.21"/>
    </reaction>
    <physiologicalReaction direction="left-to-right" evidence="10">
        <dbReference type="Rhea" id="RHEA:19130"/>
    </physiologicalReaction>
</comment>
<evidence type="ECO:0000256" key="5">
    <source>
        <dbReference type="ARBA" id="ARBA00022741"/>
    </source>
</evidence>
<evidence type="ECO:0000256" key="13">
    <source>
        <dbReference type="SAM" id="MobiDB-lite"/>
    </source>
</evidence>
<feature type="region of interest" description="Disordered" evidence="13">
    <location>
        <begin position="216"/>
        <end position="242"/>
    </location>
</feature>
<dbReference type="SUPFAM" id="SSF57716">
    <property type="entry name" value="Glucocorticoid receptor-like (DNA-binding domain)"/>
    <property type="match status" value="1"/>
</dbReference>
<dbReference type="GO" id="GO:0046104">
    <property type="term" value="P:thymidine metabolic process"/>
    <property type="evidence" value="ECO:0007669"/>
    <property type="project" value="TreeGrafter"/>
</dbReference>
<dbReference type="Gene3D" id="3.30.60.20">
    <property type="match status" value="1"/>
</dbReference>
<evidence type="ECO:0000313" key="14">
    <source>
        <dbReference type="EMBL" id="OWA50661.1"/>
    </source>
</evidence>
<evidence type="ECO:0000256" key="6">
    <source>
        <dbReference type="ARBA" id="ARBA00022777"/>
    </source>
</evidence>
<reference evidence="15" key="1">
    <citation type="submission" date="2017-01" db="EMBL/GenBank/DDBJ databases">
        <title>Comparative genomics of anhydrobiosis in the tardigrade Hypsibius dujardini.</title>
        <authorList>
            <person name="Yoshida Y."/>
            <person name="Koutsovoulos G."/>
            <person name="Laetsch D."/>
            <person name="Stevens L."/>
            <person name="Kumar S."/>
            <person name="Horikawa D."/>
            <person name="Ishino K."/>
            <person name="Komine S."/>
            <person name="Tomita M."/>
            <person name="Blaxter M."/>
            <person name="Arakawa K."/>
        </authorList>
    </citation>
    <scope>NUCLEOTIDE SEQUENCE [LARGE SCALE GENOMIC DNA]</scope>
    <source>
        <strain evidence="15">Z151</strain>
    </source>
</reference>
<proteinExistence type="inferred from homology"/>
<keyword evidence="6 11" id="KW-0418">Kinase</keyword>